<reference evidence="4" key="1">
    <citation type="journal article" date="2019" name="Sci. Rep.">
        <title>Draft genome of Tanacetum cinerariifolium, the natural source of mosquito coil.</title>
        <authorList>
            <person name="Yamashiro T."/>
            <person name="Shiraishi A."/>
            <person name="Satake H."/>
            <person name="Nakayama K."/>
        </authorList>
    </citation>
    <scope>NUCLEOTIDE SEQUENCE</scope>
</reference>
<dbReference type="SMART" id="SM01132">
    <property type="entry name" value="DIL"/>
    <property type="match status" value="1"/>
</dbReference>
<dbReference type="PANTHER" id="PTHR16027:SF6">
    <property type="entry name" value="DILUTE DOMAIN-CONTAINING PROTEIN"/>
    <property type="match status" value="1"/>
</dbReference>
<feature type="domain" description="Dilute" evidence="3">
    <location>
        <begin position="233"/>
        <end position="504"/>
    </location>
</feature>
<dbReference type="PROSITE" id="PS51126">
    <property type="entry name" value="DILUTE"/>
    <property type="match status" value="1"/>
</dbReference>
<dbReference type="EMBL" id="BKCJ010008455">
    <property type="protein sequence ID" value="GEU82309.1"/>
    <property type="molecule type" value="Genomic_DNA"/>
</dbReference>
<feature type="region of interest" description="Disordered" evidence="2">
    <location>
        <begin position="162"/>
        <end position="184"/>
    </location>
</feature>
<gene>
    <name evidence="4" type="ORF">Tci_054287</name>
</gene>
<dbReference type="InterPro" id="IPR052072">
    <property type="entry name" value="Vascular_dev_regulator"/>
</dbReference>
<evidence type="ECO:0000256" key="1">
    <source>
        <dbReference type="SAM" id="Coils"/>
    </source>
</evidence>
<feature type="coiled-coil region" evidence="1">
    <location>
        <begin position="22"/>
        <end position="59"/>
    </location>
</feature>
<evidence type="ECO:0000256" key="2">
    <source>
        <dbReference type="SAM" id="MobiDB-lite"/>
    </source>
</evidence>
<proteinExistence type="predicted"/>
<evidence type="ECO:0000313" key="4">
    <source>
        <dbReference type="EMBL" id="GEU82309.1"/>
    </source>
</evidence>
<dbReference type="PANTHER" id="PTHR16027">
    <property type="entry name" value="DILUTE DOMAIN-CONTAINING PROTEIN YPR089W"/>
    <property type="match status" value="1"/>
</dbReference>
<organism evidence="4">
    <name type="scientific">Tanacetum cinerariifolium</name>
    <name type="common">Dalmatian daisy</name>
    <name type="synonym">Chrysanthemum cinerariifolium</name>
    <dbReference type="NCBI Taxonomy" id="118510"/>
    <lineage>
        <taxon>Eukaryota</taxon>
        <taxon>Viridiplantae</taxon>
        <taxon>Streptophyta</taxon>
        <taxon>Embryophyta</taxon>
        <taxon>Tracheophyta</taxon>
        <taxon>Spermatophyta</taxon>
        <taxon>Magnoliopsida</taxon>
        <taxon>eudicotyledons</taxon>
        <taxon>Gunneridae</taxon>
        <taxon>Pentapetalae</taxon>
        <taxon>asterids</taxon>
        <taxon>campanulids</taxon>
        <taxon>Asterales</taxon>
        <taxon>Asteraceae</taxon>
        <taxon>Asteroideae</taxon>
        <taxon>Anthemideae</taxon>
        <taxon>Anthemidinae</taxon>
        <taxon>Tanacetum</taxon>
    </lineage>
</organism>
<dbReference type="Pfam" id="PF01843">
    <property type="entry name" value="DIL"/>
    <property type="match status" value="2"/>
</dbReference>
<evidence type="ECO:0000259" key="3">
    <source>
        <dbReference type="PROSITE" id="PS51126"/>
    </source>
</evidence>
<comment type="caution">
    <text evidence="4">The sequence shown here is derived from an EMBL/GenBank/DDBJ whole genome shotgun (WGS) entry which is preliminary data.</text>
</comment>
<feature type="coiled-coil region" evidence="1">
    <location>
        <begin position="127"/>
        <end position="154"/>
    </location>
</feature>
<protein>
    <submittedName>
        <fullName evidence="4">IQ motif, EF-hand binding site</fullName>
    </submittedName>
</protein>
<name>A0A6L2N9P0_TANCI</name>
<feature type="non-terminal residue" evidence="4">
    <location>
        <position position="1"/>
    </location>
</feature>
<sequence length="618" mass="70181">RKSILHVLSIMQAESSASENSAPELDEQIKELTSQLEQEKQARAEMEEENAKLRLFLKEITEYPVKEEGAADIETEKLPQPEDIPTTGDETIDKLTAENVRLKYMIGSLQRKCDERSEQTKAAESMVIELKTSKQSLEEQFDEILAECLMYRQQAVKKSASAASSPAKGQLNGSFNRLDSTSKEKQNENIDNLLAAVRQELGFSKGKPVATYIIYKSLLHWKAFEAEKTKVFDRLIDMIGYAIEKEHDNKHMAYWLSTTSTLLYLLQKSLTPVGHKPPPPSILARMGLRKSSLCDLVRQVEAKYPALLFRQQLTAYVEKIYQIIRNNLKKDLLSILQYCIQAARKEGPAPSSHWGLVIQCLSDMLAILKDYHVPPVLIQKIFIEAYSYINVQLFNSFLLHKECCTYKVGEYVKGGLAELEQWCSRATKEYVGSATDELQHTRQAVRFLIKQQKSKIGYDELTTKLCPVLGVHQHYKLCTLYTDDHDTGSVTGEVISKLKVFADNEKSSYLLDDDCGVHFSSDEINHWSATDELQHTRQAVRFLIKQQKSKIGYDELTTKLCPVLGVHQHYKLCTLYTDDHDTGSGRVGNGLGINLVRPRTSESNKENLGYSLFKHPMP</sequence>
<accession>A0A6L2N9P0</accession>
<dbReference type="AlphaFoldDB" id="A0A6L2N9P0"/>
<keyword evidence="1" id="KW-0175">Coiled coil</keyword>
<dbReference type="InterPro" id="IPR002710">
    <property type="entry name" value="Dilute_dom"/>
</dbReference>